<evidence type="ECO:0000313" key="9">
    <source>
        <dbReference type="Ensembl" id="ENSLACP00000000607.1"/>
    </source>
</evidence>
<evidence type="ECO:0000256" key="5">
    <source>
        <dbReference type="ARBA" id="ARBA00022723"/>
    </source>
</evidence>
<proteinExistence type="inferred from homology"/>
<evidence type="ECO:0000313" key="10">
    <source>
        <dbReference type="Proteomes" id="UP000008672"/>
    </source>
</evidence>
<dbReference type="InterPro" id="IPR055438">
    <property type="entry name" value="AstE_AspA_cat"/>
</dbReference>
<dbReference type="FunCoup" id="H2ZT86">
    <property type="interactions" value="291"/>
</dbReference>
<dbReference type="SUPFAM" id="SSF53187">
    <property type="entry name" value="Zn-dependent exopeptidases"/>
    <property type="match status" value="1"/>
</dbReference>
<evidence type="ECO:0000259" key="8">
    <source>
        <dbReference type="Pfam" id="PF24827"/>
    </source>
</evidence>
<evidence type="ECO:0000256" key="2">
    <source>
        <dbReference type="ARBA" id="ARBA00004496"/>
    </source>
</evidence>
<dbReference type="Gene3D" id="3.40.630.10">
    <property type="entry name" value="Zn peptidases"/>
    <property type="match status" value="1"/>
</dbReference>
<protein>
    <submittedName>
        <fullName evidence="9">Aspartoacylase</fullName>
    </submittedName>
</protein>
<dbReference type="InParanoid" id="H2ZT86"/>
<dbReference type="GO" id="GO:0016788">
    <property type="term" value="F:hydrolase activity, acting on ester bonds"/>
    <property type="evidence" value="ECO:0007669"/>
    <property type="project" value="InterPro"/>
</dbReference>
<organism evidence="9 10">
    <name type="scientific">Latimeria chalumnae</name>
    <name type="common">Coelacanth</name>
    <dbReference type="NCBI Taxonomy" id="7897"/>
    <lineage>
        <taxon>Eukaryota</taxon>
        <taxon>Metazoa</taxon>
        <taxon>Chordata</taxon>
        <taxon>Craniata</taxon>
        <taxon>Vertebrata</taxon>
        <taxon>Euteleostomi</taxon>
        <taxon>Coelacanthiformes</taxon>
        <taxon>Coelacanthidae</taxon>
        <taxon>Latimeria</taxon>
    </lineage>
</organism>
<keyword evidence="4" id="KW-0963">Cytoplasm</keyword>
<keyword evidence="10" id="KW-1185">Reference proteome</keyword>
<name>H2ZT86_LATCH</name>
<dbReference type="CDD" id="cd06909">
    <property type="entry name" value="M14_ASPA"/>
    <property type="match status" value="1"/>
</dbReference>
<comment type="cofactor">
    <cofactor evidence="1">
        <name>Zn(2+)</name>
        <dbReference type="ChEBI" id="CHEBI:29105"/>
    </cofactor>
</comment>
<dbReference type="GO" id="GO:0046872">
    <property type="term" value="F:metal ion binding"/>
    <property type="evidence" value="ECO:0007669"/>
    <property type="project" value="UniProtKB-KW"/>
</dbReference>
<dbReference type="PANTHER" id="PTHR15162:SF9">
    <property type="entry name" value="ASPARTOACYLASE"/>
    <property type="match status" value="1"/>
</dbReference>
<comment type="subcellular location">
    <subcellularLocation>
        <location evidence="2">Cytoplasm</location>
    </subcellularLocation>
</comment>
<keyword evidence="5" id="KW-0479">Metal-binding</keyword>
<evidence type="ECO:0000256" key="7">
    <source>
        <dbReference type="ARBA" id="ARBA00022833"/>
    </source>
</evidence>
<dbReference type="Ensembl" id="ENSLACT00000000610.1">
    <property type="protein sequence ID" value="ENSLACP00000000607.1"/>
    <property type="gene ID" value="ENSLACG00000000539.1"/>
</dbReference>
<accession>H2ZT86</accession>
<dbReference type="InterPro" id="IPR050178">
    <property type="entry name" value="AspA/AstE_fam"/>
</dbReference>
<dbReference type="PANTHER" id="PTHR15162">
    <property type="entry name" value="ASPARTOACYLASE"/>
    <property type="match status" value="1"/>
</dbReference>
<dbReference type="GeneTree" id="ENSGT00390000001189"/>
<dbReference type="Gene3D" id="2.20.25.160">
    <property type="match status" value="1"/>
</dbReference>
<dbReference type="STRING" id="7897.ENSLACP00000000607"/>
<dbReference type="AlphaFoldDB" id="H2ZT86"/>
<dbReference type="EMBL" id="AFYH01245914">
    <property type="status" value="NOT_ANNOTATED_CDS"/>
    <property type="molecule type" value="Genomic_DNA"/>
</dbReference>
<feature type="domain" description="Succinylglutamate desuccinylase/Aspartoacylase catalytic" evidence="8">
    <location>
        <begin position="12"/>
        <end position="207"/>
    </location>
</feature>
<evidence type="ECO:0000256" key="4">
    <source>
        <dbReference type="ARBA" id="ARBA00022490"/>
    </source>
</evidence>
<dbReference type="Proteomes" id="UP000008672">
    <property type="component" value="Unassembled WGS sequence"/>
</dbReference>
<dbReference type="FunFam" id="3.40.630.10:FF:000025">
    <property type="entry name" value="aspartoacylase"/>
    <property type="match status" value="1"/>
</dbReference>
<dbReference type="Pfam" id="PF24827">
    <property type="entry name" value="AstE_AspA_cat"/>
    <property type="match status" value="1"/>
</dbReference>
<keyword evidence="6" id="KW-0378">Hydrolase</keyword>
<evidence type="ECO:0000256" key="6">
    <source>
        <dbReference type="ARBA" id="ARBA00022801"/>
    </source>
</evidence>
<reference evidence="9" key="3">
    <citation type="submission" date="2025-09" db="UniProtKB">
        <authorList>
            <consortium name="Ensembl"/>
        </authorList>
    </citation>
    <scope>IDENTIFICATION</scope>
</reference>
<dbReference type="GO" id="GO:0005829">
    <property type="term" value="C:cytosol"/>
    <property type="evidence" value="ECO:0007669"/>
    <property type="project" value="TreeGrafter"/>
</dbReference>
<dbReference type="eggNOG" id="ENOG502QRAK">
    <property type="taxonomic scope" value="Eukaryota"/>
</dbReference>
<sequence length="249" mass="28354">MAFCHTVSMLPIRTVALFGGTHGNEMSGVTLVNLWLKNGAEIQREGLEVRPFLTNPRAVEKRTRYIDCDLNRLFDPDNLRKHKTEKMPYEVRRAQEINHTFGPKDSENAYDVIFDLHNTTSNMGGTMILENSKDDFIIQMIHYVKNALSPKACPVLLIEHPNLKYATTRSIAKHPVGVEVGPQPQGVVRADILDKMREIVKHSLNFIQHFNEGREYPPCTMEVFRITEKVDYPRNASGEISAIIHSSLQ</sequence>
<evidence type="ECO:0000256" key="3">
    <source>
        <dbReference type="ARBA" id="ARBA00006173"/>
    </source>
</evidence>
<reference evidence="10" key="1">
    <citation type="submission" date="2011-08" db="EMBL/GenBank/DDBJ databases">
        <title>The draft genome of Latimeria chalumnae.</title>
        <authorList>
            <person name="Di Palma F."/>
            <person name="Alfoldi J."/>
            <person name="Johnson J."/>
            <person name="Berlin A."/>
            <person name="Gnerre S."/>
            <person name="Jaffe D."/>
            <person name="MacCallum I."/>
            <person name="Young S."/>
            <person name="Walker B.J."/>
            <person name="Lander E."/>
            <person name="Lindblad-Toh K."/>
        </authorList>
    </citation>
    <scope>NUCLEOTIDE SEQUENCE [LARGE SCALE GENOMIC DNA]</scope>
    <source>
        <strain evidence="10">Wild caught</strain>
    </source>
</reference>
<gene>
    <name evidence="9" type="primary">ASPA</name>
</gene>
<dbReference type="GO" id="GO:0016811">
    <property type="term" value="F:hydrolase activity, acting on carbon-nitrogen (but not peptide) bonds, in linear amides"/>
    <property type="evidence" value="ECO:0007669"/>
    <property type="project" value="TreeGrafter"/>
</dbReference>
<comment type="similarity">
    <text evidence="3">Belongs to the AspA/AstE family. Aspartoacylase subfamily.</text>
</comment>
<reference evidence="9" key="2">
    <citation type="submission" date="2025-08" db="UniProtKB">
        <authorList>
            <consortium name="Ensembl"/>
        </authorList>
    </citation>
    <scope>IDENTIFICATION</scope>
</reference>
<keyword evidence="7" id="KW-0862">Zinc</keyword>
<dbReference type="NCBIfam" id="NF002601">
    <property type="entry name" value="PRK02259.1"/>
    <property type="match status" value="1"/>
</dbReference>
<dbReference type="OMA" id="THGNEIN"/>
<evidence type="ECO:0000256" key="1">
    <source>
        <dbReference type="ARBA" id="ARBA00001947"/>
    </source>
</evidence>
<dbReference type="HOGENOM" id="CLU_083292_1_0_1"/>